<protein>
    <submittedName>
        <fullName evidence="1">DUF1045 domain-containing protein</fullName>
    </submittedName>
</protein>
<dbReference type="AlphaFoldDB" id="A0A848CHW8"/>
<dbReference type="Proteomes" id="UP000522333">
    <property type="component" value="Unassembled WGS sequence"/>
</dbReference>
<comment type="caution">
    <text evidence="1">The sequence shown here is derived from an EMBL/GenBank/DDBJ whole genome shotgun (WGS) entry which is preliminary data.</text>
</comment>
<sequence length="248" mass="27729">MAARYALYYAPHKDEPLYRLMAPLFGRDCRDGSRLPGGPVAPTGVEHGLWTSLAKTPAHYGLHATLKAPFELRSTSEGMLAALKNACRKVAERHASWLTAPLGLQRLPVHSGERQASFLALVPRQGDSASESAMAALERDCVTELDRFRAPLDQRDVERREPLSLDERRNLLRWGYHHVLDLFRFYITLTGPLPHEGAEQVEAALNQYLEPVIDKPLAMDSVCLFCQADRALPFRLTTRFALARTGNA</sequence>
<evidence type="ECO:0000313" key="1">
    <source>
        <dbReference type="EMBL" id="NME53026.1"/>
    </source>
</evidence>
<dbReference type="Pfam" id="PF06299">
    <property type="entry name" value="DUF1045"/>
    <property type="match status" value="1"/>
</dbReference>
<dbReference type="PIRSF" id="PIRSF033328">
    <property type="entry name" value="Phest_Mll4975"/>
    <property type="match status" value="1"/>
</dbReference>
<dbReference type="RefSeq" id="WP_168936323.1">
    <property type="nucleotide sequence ID" value="NZ_JABAFY010000058.1"/>
</dbReference>
<reference evidence="1 2" key="1">
    <citation type="submission" date="2020-04" db="EMBL/GenBank/DDBJ databases">
        <authorList>
            <person name="Hitch T.C.A."/>
            <person name="Wylensek D."/>
            <person name="Clavel T."/>
        </authorList>
    </citation>
    <scope>NUCLEOTIDE SEQUENCE [LARGE SCALE GENOMIC DNA]</scope>
    <source>
        <strain evidence="1 2">PG-251-APC-1</strain>
    </source>
</reference>
<evidence type="ECO:0000313" key="2">
    <source>
        <dbReference type="Proteomes" id="UP000522333"/>
    </source>
</evidence>
<organism evidence="1 2">
    <name type="scientific">Desulfovibrio piger</name>
    <dbReference type="NCBI Taxonomy" id="901"/>
    <lineage>
        <taxon>Bacteria</taxon>
        <taxon>Pseudomonadati</taxon>
        <taxon>Thermodesulfobacteriota</taxon>
        <taxon>Desulfovibrionia</taxon>
        <taxon>Desulfovibrionales</taxon>
        <taxon>Desulfovibrionaceae</taxon>
        <taxon>Desulfovibrio</taxon>
    </lineage>
</organism>
<accession>A0A848CHW8</accession>
<name>A0A848CHW8_9BACT</name>
<gene>
    <name evidence="1" type="ORF">HF854_10995</name>
</gene>
<dbReference type="InterPro" id="IPR009389">
    <property type="entry name" value="DUF1045"/>
</dbReference>
<dbReference type="EMBL" id="JABAFY010000058">
    <property type="protein sequence ID" value="NME53026.1"/>
    <property type="molecule type" value="Genomic_DNA"/>
</dbReference>
<proteinExistence type="predicted"/>